<dbReference type="AlphaFoldDB" id="A0A0R2MB16"/>
<dbReference type="Proteomes" id="UP000051783">
    <property type="component" value="Unassembled WGS sequence"/>
</dbReference>
<keyword evidence="9" id="KW-0119">Carbohydrate metabolism</keyword>
<comment type="catalytic activity">
    <reaction evidence="8">
        <text>Hydrolysis of terminal non-reducing beta-D-fructofuranoside residues in beta-D-fructofuranosides.</text>
        <dbReference type="EC" id="3.2.1.26"/>
    </reaction>
</comment>
<keyword evidence="9" id="KW-0963">Cytoplasm</keyword>
<evidence type="ECO:0000259" key="10">
    <source>
        <dbReference type="Pfam" id="PF00251"/>
    </source>
</evidence>
<dbReference type="PATRIC" id="fig|942150.3.peg.2776"/>
<dbReference type="CDD" id="cd18623">
    <property type="entry name" value="GH32_ScrB-like"/>
    <property type="match status" value="1"/>
</dbReference>
<comment type="subcellular location">
    <subcellularLocation>
        <location evidence="9">Cytoplasm</location>
    </subcellularLocation>
</comment>
<dbReference type="InterPro" id="IPR018053">
    <property type="entry name" value="Glyco_hydro_32_AS"/>
</dbReference>
<evidence type="ECO:0000256" key="2">
    <source>
        <dbReference type="ARBA" id="ARBA00009902"/>
    </source>
</evidence>
<comment type="pathway">
    <text evidence="1 9">Glycan biosynthesis; sucrose metabolism.</text>
</comment>
<evidence type="ECO:0000313" key="13">
    <source>
        <dbReference type="Proteomes" id="UP000051783"/>
    </source>
</evidence>
<feature type="domain" description="Glycosyl hydrolase family 32 C-terminal" evidence="11">
    <location>
        <begin position="327"/>
        <end position="458"/>
    </location>
</feature>
<evidence type="ECO:0000256" key="1">
    <source>
        <dbReference type="ARBA" id="ARBA00004914"/>
    </source>
</evidence>
<dbReference type="EMBL" id="JQCL01000057">
    <property type="protein sequence ID" value="KRO10968.1"/>
    <property type="molecule type" value="Genomic_DNA"/>
</dbReference>
<protein>
    <recommendedName>
        <fullName evidence="4 8">Sucrose-6-phosphate hydrolase</fullName>
        <ecNumber evidence="3 8">3.2.1.26</ecNumber>
    </recommendedName>
    <alternativeName>
        <fullName evidence="7 9">Invertase</fullName>
    </alternativeName>
</protein>
<comment type="function">
    <text evidence="9">Enables the bacterium to metabolize sucrose as a sole carbon source.</text>
</comment>
<sequence length="474" mass="54366">MTNLKKRISNSNHRLAWHIQPPTGLLNDPNGFSYFNHEWHLFYQYYPYGPVHGLKSWYHVTSKDLIHWESHGIALYPDTPYDSQGVYSGSALPLNDRNLLIMYTGNVRDQAGHRQSYQNYALMSAKGTITKERHNPIIQRPDNVTEHFRDPQLIQTEHGYYALLGAQRRRDLSGQINVFKSTNLHHWENLGFLNFTDIRMGYMIECPNLIQVDGQPLLIFCPQGLSQKDLAYDNNYPNTYLIGNHADLDQANFDAVGHQLTLLDEGFDCYATQVLKTPDGRALAITWVGLPDMHYPTDKEGWSNCLSMVKELHIKNGKLYQMPLVALSQLRQNHQHHVKTMMANTSQALIGSNSYELQLTISADQQGQLKLMTNQEGKLGLTLKFDTKSGQLTVQRQCFTQTSTEQRTVSLTSNKTLKLRIFVDHSLVEIFVNNGERVFTQRVFVAPEQTLIKLVSTQQLTYNSDYWDLQSTVK</sequence>
<evidence type="ECO:0000313" key="12">
    <source>
        <dbReference type="EMBL" id="KRO10968.1"/>
    </source>
</evidence>
<dbReference type="SUPFAM" id="SSF49899">
    <property type="entry name" value="Concanavalin A-like lectins/glucanases"/>
    <property type="match status" value="1"/>
</dbReference>
<evidence type="ECO:0000256" key="7">
    <source>
        <dbReference type="ARBA" id="ARBA00033367"/>
    </source>
</evidence>
<name>A0A0R2MB16_9LACO</name>
<dbReference type="EC" id="3.2.1.26" evidence="3 8"/>
<dbReference type="InterPro" id="IPR001362">
    <property type="entry name" value="Glyco_hydro_32"/>
</dbReference>
<organism evidence="12 13">
    <name type="scientific">Lactiplantibacillus xiangfangensis</name>
    <dbReference type="NCBI Taxonomy" id="942150"/>
    <lineage>
        <taxon>Bacteria</taxon>
        <taxon>Bacillati</taxon>
        <taxon>Bacillota</taxon>
        <taxon>Bacilli</taxon>
        <taxon>Lactobacillales</taxon>
        <taxon>Lactobacillaceae</taxon>
        <taxon>Lactiplantibacillus</taxon>
    </lineage>
</organism>
<comment type="caution">
    <text evidence="12">The sequence shown here is derived from an EMBL/GenBank/DDBJ whole genome shotgun (WGS) entry which is preliminary data.</text>
</comment>
<dbReference type="InterPro" id="IPR023296">
    <property type="entry name" value="Glyco_hydro_beta-prop_sf"/>
</dbReference>
<dbReference type="InterPro" id="IPR013320">
    <property type="entry name" value="ConA-like_dom_sf"/>
</dbReference>
<keyword evidence="5 8" id="KW-0378">Hydrolase</keyword>
<dbReference type="Pfam" id="PF08244">
    <property type="entry name" value="Glyco_hydro_32C"/>
    <property type="match status" value="1"/>
</dbReference>
<dbReference type="InterPro" id="IPR051214">
    <property type="entry name" value="GH32_Enzymes"/>
</dbReference>
<accession>A0A0R2MB16</accession>
<evidence type="ECO:0000259" key="11">
    <source>
        <dbReference type="Pfam" id="PF08244"/>
    </source>
</evidence>
<dbReference type="PANTHER" id="PTHR43101:SF1">
    <property type="entry name" value="BETA-FRUCTOSIDASE"/>
    <property type="match status" value="1"/>
</dbReference>
<dbReference type="PROSITE" id="PS00609">
    <property type="entry name" value="GLYCOSYL_HYDROL_F32"/>
    <property type="match status" value="1"/>
</dbReference>
<dbReference type="InterPro" id="IPR013189">
    <property type="entry name" value="Glyco_hydro_32_C"/>
</dbReference>
<evidence type="ECO:0000256" key="9">
    <source>
        <dbReference type="RuleBase" id="RU365015"/>
    </source>
</evidence>
<proteinExistence type="inferred from homology"/>
<dbReference type="GO" id="GO:0004564">
    <property type="term" value="F:beta-fructofuranosidase activity"/>
    <property type="evidence" value="ECO:0007669"/>
    <property type="project" value="UniProtKB-EC"/>
</dbReference>
<evidence type="ECO:0000256" key="8">
    <source>
        <dbReference type="RuleBase" id="RU362110"/>
    </source>
</evidence>
<dbReference type="SUPFAM" id="SSF75005">
    <property type="entry name" value="Arabinanase/levansucrase/invertase"/>
    <property type="match status" value="1"/>
</dbReference>
<comment type="similarity">
    <text evidence="2 8">Belongs to the glycosyl hydrolase 32 family.</text>
</comment>
<evidence type="ECO:0000256" key="4">
    <source>
        <dbReference type="ARBA" id="ARBA00019623"/>
    </source>
</evidence>
<keyword evidence="13" id="KW-1185">Reference proteome</keyword>
<dbReference type="InterPro" id="IPR013148">
    <property type="entry name" value="Glyco_hydro_32_N"/>
</dbReference>
<keyword evidence="6 8" id="KW-0326">Glycosidase</keyword>
<dbReference type="Gene3D" id="2.115.10.20">
    <property type="entry name" value="Glycosyl hydrolase domain, family 43"/>
    <property type="match status" value="1"/>
</dbReference>
<dbReference type="Pfam" id="PF00251">
    <property type="entry name" value="Glyco_hydro_32N"/>
    <property type="match status" value="1"/>
</dbReference>
<gene>
    <name evidence="12" type="ORF">IV64_GL002664</name>
</gene>
<dbReference type="GO" id="GO:0005985">
    <property type="term" value="P:sucrose metabolic process"/>
    <property type="evidence" value="ECO:0007669"/>
    <property type="project" value="UniProtKB-UniPathway"/>
</dbReference>
<dbReference type="GO" id="GO:0005737">
    <property type="term" value="C:cytoplasm"/>
    <property type="evidence" value="ECO:0007669"/>
    <property type="project" value="UniProtKB-SubCell"/>
</dbReference>
<dbReference type="Gene3D" id="2.60.120.560">
    <property type="entry name" value="Exo-inulinase, domain 1"/>
    <property type="match status" value="1"/>
</dbReference>
<evidence type="ECO:0000256" key="3">
    <source>
        <dbReference type="ARBA" id="ARBA00012758"/>
    </source>
</evidence>
<dbReference type="InterPro" id="IPR006232">
    <property type="entry name" value="Suc6P_hydrolase"/>
</dbReference>
<reference evidence="12 13" key="1">
    <citation type="journal article" date="2015" name="Genome Announc.">
        <title>Expanding the biotechnology potential of lactobacilli through comparative genomics of 213 strains and associated genera.</title>
        <authorList>
            <person name="Sun Z."/>
            <person name="Harris H.M."/>
            <person name="McCann A."/>
            <person name="Guo C."/>
            <person name="Argimon S."/>
            <person name="Zhang W."/>
            <person name="Yang X."/>
            <person name="Jeffery I.B."/>
            <person name="Cooney J.C."/>
            <person name="Kagawa T.F."/>
            <person name="Liu W."/>
            <person name="Song Y."/>
            <person name="Salvetti E."/>
            <person name="Wrobel A."/>
            <person name="Rasinkangas P."/>
            <person name="Parkhill J."/>
            <person name="Rea M.C."/>
            <person name="O'Sullivan O."/>
            <person name="Ritari J."/>
            <person name="Douillard F.P."/>
            <person name="Paul Ross R."/>
            <person name="Yang R."/>
            <person name="Briner A.E."/>
            <person name="Felis G.E."/>
            <person name="de Vos W.M."/>
            <person name="Barrangou R."/>
            <person name="Klaenhammer T.R."/>
            <person name="Caufield P.W."/>
            <person name="Cui Y."/>
            <person name="Zhang H."/>
            <person name="O'Toole P.W."/>
        </authorList>
    </citation>
    <scope>NUCLEOTIDE SEQUENCE [LARGE SCALE GENOMIC DNA]</scope>
    <source>
        <strain evidence="12 13">LMG 26013</strain>
    </source>
</reference>
<feature type="domain" description="Glycosyl hydrolase family 32 N-terminal" evidence="10">
    <location>
        <begin position="18"/>
        <end position="323"/>
    </location>
</feature>
<evidence type="ECO:0000256" key="6">
    <source>
        <dbReference type="ARBA" id="ARBA00023295"/>
    </source>
</evidence>
<dbReference type="STRING" id="942150.IV64_GL002664"/>
<evidence type="ECO:0000256" key="5">
    <source>
        <dbReference type="ARBA" id="ARBA00022801"/>
    </source>
</evidence>
<dbReference type="NCBIfam" id="TIGR01322">
    <property type="entry name" value="scrB_fam"/>
    <property type="match status" value="1"/>
</dbReference>
<dbReference type="UniPathway" id="UPA00238"/>
<dbReference type="SMART" id="SM00640">
    <property type="entry name" value="Glyco_32"/>
    <property type="match status" value="1"/>
</dbReference>
<dbReference type="PANTHER" id="PTHR43101">
    <property type="entry name" value="BETA-FRUCTOSIDASE"/>
    <property type="match status" value="1"/>
</dbReference>